<dbReference type="EMBL" id="FNID01000036">
    <property type="protein sequence ID" value="SDN85731.1"/>
    <property type="molecule type" value="Genomic_DNA"/>
</dbReference>
<evidence type="ECO:0000256" key="2">
    <source>
        <dbReference type="ARBA" id="ARBA00022801"/>
    </source>
</evidence>
<gene>
    <name evidence="4" type="ORF">SAMN05192585_1367</name>
</gene>
<dbReference type="Pfam" id="PF00857">
    <property type="entry name" value="Isochorismatase"/>
    <property type="match status" value="1"/>
</dbReference>
<dbReference type="SUPFAM" id="SSF52499">
    <property type="entry name" value="Isochorismatase-like hydrolases"/>
    <property type="match status" value="1"/>
</dbReference>
<dbReference type="InterPro" id="IPR036380">
    <property type="entry name" value="Isochorismatase-like_sf"/>
</dbReference>
<reference evidence="4 5" key="1">
    <citation type="submission" date="2016-10" db="EMBL/GenBank/DDBJ databases">
        <authorList>
            <person name="de Groot N.N."/>
        </authorList>
    </citation>
    <scope>NUCLEOTIDE SEQUENCE [LARGE SCALE GENOMIC DNA]</scope>
    <source>
        <strain evidence="4 5">CGMCC 1.5012</strain>
    </source>
</reference>
<evidence type="ECO:0000313" key="4">
    <source>
        <dbReference type="EMBL" id="SDN85731.1"/>
    </source>
</evidence>
<dbReference type="PANTHER" id="PTHR43540">
    <property type="entry name" value="PEROXYUREIDOACRYLATE/UREIDOACRYLATE AMIDOHYDROLASE-RELATED"/>
    <property type="match status" value="1"/>
</dbReference>
<protein>
    <submittedName>
        <fullName evidence="4">Nicotinamidase-related amidase</fullName>
    </submittedName>
</protein>
<dbReference type="InterPro" id="IPR000868">
    <property type="entry name" value="Isochorismatase-like_dom"/>
</dbReference>
<accession>A0A1H0ETN8</accession>
<evidence type="ECO:0000259" key="3">
    <source>
        <dbReference type="Pfam" id="PF00857"/>
    </source>
</evidence>
<dbReference type="Proteomes" id="UP000199182">
    <property type="component" value="Unassembled WGS sequence"/>
</dbReference>
<sequence>MSKTALLVIDVQQALVGLHPYREDEFLATIRQLLQAARNSDIEVIYVRHDGGAGDILEANTEGWNVHEAISPKPGERIFDKNVNSAFRSTGLREYLTQKGIDRLILTGMQTDYCIDTTCKVAFEYGYSVIIPKGATTTFDNKFLSGSLLVDYYEQKIWNGRFAEVIPVNEVINKMVSIAE</sequence>
<dbReference type="InterPro" id="IPR050272">
    <property type="entry name" value="Isochorismatase-like_hydrls"/>
</dbReference>
<dbReference type="STRING" id="258515.SAMN05192585_1367"/>
<evidence type="ECO:0000256" key="1">
    <source>
        <dbReference type="ARBA" id="ARBA00006336"/>
    </source>
</evidence>
<name>A0A1H0ETN8_9FIRM</name>
<dbReference type="PANTHER" id="PTHR43540:SF14">
    <property type="entry name" value="ISOCHORISMATASE"/>
    <property type="match status" value="1"/>
</dbReference>
<dbReference type="OrthoDB" id="9785724at2"/>
<dbReference type="GO" id="GO:0016787">
    <property type="term" value="F:hydrolase activity"/>
    <property type="evidence" value="ECO:0007669"/>
    <property type="project" value="UniProtKB-KW"/>
</dbReference>
<comment type="similarity">
    <text evidence="1">Belongs to the isochorismatase family.</text>
</comment>
<keyword evidence="2" id="KW-0378">Hydrolase</keyword>
<dbReference type="CDD" id="cd01014">
    <property type="entry name" value="nicotinamidase_related"/>
    <property type="match status" value="1"/>
</dbReference>
<dbReference type="AlphaFoldDB" id="A0A1H0ETN8"/>
<keyword evidence="5" id="KW-1185">Reference proteome</keyword>
<dbReference type="RefSeq" id="WP_092642479.1">
    <property type="nucleotide sequence ID" value="NZ_FNID01000036.1"/>
</dbReference>
<dbReference type="Gene3D" id="3.40.50.850">
    <property type="entry name" value="Isochorismatase-like"/>
    <property type="match status" value="1"/>
</dbReference>
<organism evidence="4 5">
    <name type="scientific">Acetanaerobacterium elongatum</name>
    <dbReference type="NCBI Taxonomy" id="258515"/>
    <lineage>
        <taxon>Bacteria</taxon>
        <taxon>Bacillati</taxon>
        <taxon>Bacillota</taxon>
        <taxon>Clostridia</taxon>
        <taxon>Eubacteriales</taxon>
        <taxon>Oscillospiraceae</taxon>
        <taxon>Acetanaerobacterium</taxon>
    </lineage>
</organism>
<evidence type="ECO:0000313" key="5">
    <source>
        <dbReference type="Proteomes" id="UP000199182"/>
    </source>
</evidence>
<feature type="domain" description="Isochorismatase-like" evidence="3">
    <location>
        <begin position="4"/>
        <end position="141"/>
    </location>
</feature>
<proteinExistence type="inferred from homology"/>